<feature type="domain" description="CBS" evidence="1">
    <location>
        <begin position="91"/>
        <end position="132"/>
    </location>
</feature>
<name>A0A075MN58_9ARCH</name>
<keyword evidence="3" id="KW-1185">Reference proteome</keyword>
<dbReference type="Pfam" id="PF00571">
    <property type="entry name" value="CBS"/>
    <property type="match status" value="2"/>
</dbReference>
<gene>
    <name evidence="2" type="ORF">NTE_00890</name>
</gene>
<dbReference type="InterPro" id="IPR046342">
    <property type="entry name" value="CBS_dom_sf"/>
</dbReference>
<proteinExistence type="predicted"/>
<reference evidence="2 3" key="1">
    <citation type="journal article" date="2014" name="PLoS ONE">
        <title>Genome Sequence of Candidatus Nitrososphaera evergladensis from Group I.1b Enriched from Everglades Soil Reveals Novel Genomic Features of the Ammonia-Oxidizing Archaea.</title>
        <authorList>
            <person name="Zhalnina K.V."/>
            <person name="Dias R."/>
            <person name="Leonard M.T."/>
            <person name="Dorr de Quadros P."/>
            <person name="Camargo F.A."/>
            <person name="Drew J.C."/>
            <person name="Farmerie W.G."/>
            <person name="Daroub S.H."/>
            <person name="Triplett E.W."/>
        </authorList>
    </citation>
    <scope>NUCLEOTIDE SEQUENCE [LARGE SCALE GENOMIC DNA]</scope>
    <source>
        <strain evidence="2 3">SR1</strain>
    </source>
</reference>
<sequence length="267" mass="29575">MQDISIKEVAPHIFQRPLLYVNPSDSVLQAATFLATGPQIYVDGLVMIEENKKKLVGRIGGYALVSHILKTRERWLDGEVSEIMEALERPLQENDPLGKALQVFRETKFAFMPVASNDRIVASLSLRDLIDHAKGLKVEVQKLASPLLTIDKDASVLDALSFMVEKGVRNLVFLEQDIHPYVINDRKFLAYLLRSQTRELVLRRGFEVLATMKLSGLGAIKGIRVDPKGAAGSMAHFFSDIGTSCLFADGMILTPWDLVIKGLGLTG</sequence>
<organism evidence="2 3">
    <name type="scientific">Candidatus Nitrososphaera evergladensis SR1</name>
    <dbReference type="NCBI Taxonomy" id="1459636"/>
    <lineage>
        <taxon>Archaea</taxon>
        <taxon>Nitrososphaerota</taxon>
        <taxon>Nitrososphaeria</taxon>
        <taxon>Nitrososphaerales</taxon>
        <taxon>Nitrososphaeraceae</taxon>
        <taxon>Nitrososphaera</taxon>
    </lineage>
</organism>
<dbReference type="EMBL" id="CP007174">
    <property type="protein sequence ID" value="AIF82966.1"/>
    <property type="molecule type" value="Genomic_DNA"/>
</dbReference>
<protein>
    <submittedName>
        <fullName evidence="2">Putative transcriptional regulator, contains C-terminal CBS domains</fullName>
    </submittedName>
</protein>
<feature type="domain" description="CBS" evidence="1">
    <location>
        <begin position="145"/>
        <end position="189"/>
    </location>
</feature>
<dbReference type="InterPro" id="IPR000644">
    <property type="entry name" value="CBS_dom"/>
</dbReference>
<evidence type="ECO:0000259" key="1">
    <source>
        <dbReference type="Pfam" id="PF00571"/>
    </source>
</evidence>
<dbReference type="AlphaFoldDB" id="A0A075MN58"/>
<dbReference type="eggNOG" id="arCOG00600">
    <property type="taxonomic scope" value="Archaea"/>
</dbReference>
<accession>A0A075MN58</accession>
<dbReference type="SUPFAM" id="SSF54631">
    <property type="entry name" value="CBS-domain pair"/>
    <property type="match status" value="1"/>
</dbReference>
<dbReference type="HOGENOM" id="CLU_1040582_0_0_2"/>
<evidence type="ECO:0000313" key="3">
    <source>
        <dbReference type="Proteomes" id="UP000028194"/>
    </source>
</evidence>
<dbReference type="Gene3D" id="3.10.580.10">
    <property type="entry name" value="CBS-domain"/>
    <property type="match status" value="1"/>
</dbReference>
<evidence type="ECO:0000313" key="2">
    <source>
        <dbReference type="EMBL" id="AIF82966.1"/>
    </source>
</evidence>
<dbReference type="STRING" id="1459636.NTE_00890"/>
<dbReference type="KEGG" id="nev:NTE_00890"/>
<dbReference type="Proteomes" id="UP000028194">
    <property type="component" value="Chromosome"/>
</dbReference>